<dbReference type="RefSeq" id="WP_051735061.1">
    <property type="nucleotide sequence ID" value="NZ_BMRU01000051.1"/>
</dbReference>
<evidence type="ECO:0008006" key="3">
    <source>
        <dbReference type="Google" id="ProtNLM"/>
    </source>
</evidence>
<name>A0ABQ3NKX4_STRVG</name>
<accession>A0ABQ3NKX4</accession>
<dbReference type="Proteomes" id="UP000660554">
    <property type="component" value="Unassembled WGS sequence"/>
</dbReference>
<keyword evidence="2" id="KW-1185">Reference proteome</keyword>
<evidence type="ECO:0000313" key="1">
    <source>
        <dbReference type="EMBL" id="GHI13419.1"/>
    </source>
</evidence>
<comment type="caution">
    <text evidence="1">The sequence shown here is derived from an EMBL/GenBank/DDBJ whole genome shotgun (WGS) entry which is preliminary data.</text>
</comment>
<evidence type="ECO:0000313" key="2">
    <source>
        <dbReference type="Proteomes" id="UP000660554"/>
    </source>
</evidence>
<organism evidence="1 2">
    <name type="scientific">Streptomyces virginiae</name>
    <name type="common">Streptomyces cinnamonensis</name>
    <dbReference type="NCBI Taxonomy" id="1961"/>
    <lineage>
        <taxon>Bacteria</taxon>
        <taxon>Bacillati</taxon>
        <taxon>Actinomycetota</taxon>
        <taxon>Actinomycetes</taxon>
        <taxon>Kitasatosporales</taxon>
        <taxon>Streptomycetaceae</taxon>
        <taxon>Streptomyces</taxon>
    </lineage>
</organism>
<proteinExistence type="predicted"/>
<protein>
    <recommendedName>
        <fullName evidence="3">Transcriptional regulator</fullName>
    </recommendedName>
</protein>
<sequence>MAGTRNADGRAAAAATAELLRGLLTGRAAYRVRWERELRRSPGPLSASAVARVLALHLWDSGERPDTEQDLARRLKDRVHRALGGEFLSRETLEWFIAAFRMNGPDAMALRTRWSGAAQAGPAGQAGAGAGGGAVTDTLRMPQYLPVRQRHRTVSVFERHRIGRDGAPERHRTTRAVMACEDGVSSFPCRLPPGAVDVTVLRGARVGDRLDFPGSTPVVELAFPAPLATGQIASLEYEVVYAPLREPVTEYRRVAHARADNVDLVVEFPPSRRPARVWWTVWDHHRDGTVLGETPVAVSSEGSVHRFVPALEHAAAGFRWTW</sequence>
<gene>
    <name evidence="1" type="ORF">Scinn_28820</name>
</gene>
<dbReference type="EMBL" id="BNDV01000008">
    <property type="protein sequence ID" value="GHI13419.1"/>
    <property type="molecule type" value="Genomic_DNA"/>
</dbReference>
<reference evidence="2" key="1">
    <citation type="submission" date="2020-09" db="EMBL/GenBank/DDBJ databases">
        <title>Whole genome shotgun sequence of Streptomyces cinnamonensis NBRC 15873.</title>
        <authorList>
            <person name="Komaki H."/>
            <person name="Tamura T."/>
        </authorList>
    </citation>
    <scope>NUCLEOTIDE SEQUENCE [LARGE SCALE GENOMIC DNA]</scope>
    <source>
        <strain evidence="2">NBRC 15873</strain>
    </source>
</reference>
<dbReference type="GeneID" id="86953105"/>